<dbReference type="OrthoDB" id="412981at2759"/>
<keyword evidence="3" id="KW-1185">Reference proteome</keyword>
<reference evidence="2 3" key="1">
    <citation type="journal article" date="2019" name="Sci. Rep.">
        <title>Orb-weaving spider Araneus ventricosus genome elucidates the spidroin gene catalogue.</title>
        <authorList>
            <person name="Kono N."/>
            <person name="Nakamura H."/>
            <person name="Ohtoshi R."/>
            <person name="Moran D.A.P."/>
            <person name="Shinohara A."/>
            <person name="Yoshida Y."/>
            <person name="Fujiwara M."/>
            <person name="Mori M."/>
            <person name="Tomita M."/>
            <person name="Arakawa K."/>
        </authorList>
    </citation>
    <scope>NUCLEOTIDE SEQUENCE [LARGE SCALE GENOMIC DNA]</scope>
</reference>
<feature type="signal peptide" evidence="1">
    <location>
        <begin position="1"/>
        <end position="19"/>
    </location>
</feature>
<sequence length="152" mass="17180">MFKILVDLGSSLLCSVLHSLSLNSFDQLVVTWPSRPEIKQLSAPPTTPLLSSDWLSDYPAIHNDMQIENIENHVENISRKFFYKIPEHSNPLISSEGEYANKTGSILILTAQLNGPSHSSRLNCFFQSCNMRPLFYFTSIPPPIHLVIRPLN</sequence>
<keyword evidence="1" id="KW-0732">Signal</keyword>
<protein>
    <submittedName>
        <fullName evidence="2">Uncharacterized protein</fullName>
    </submittedName>
</protein>
<dbReference type="Proteomes" id="UP000499080">
    <property type="component" value="Unassembled WGS sequence"/>
</dbReference>
<evidence type="ECO:0000313" key="3">
    <source>
        <dbReference type="Proteomes" id="UP000499080"/>
    </source>
</evidence>
<dbReference type="EMBL" id="BGPR01012048">
    <property type="protein sequence ID" value="GBN54236.1"/>
    <property type="molecule type" value="Genomic_DNA"/>
</dbReference>
<gene>
    <name evidence="2" type="ORF">AVEN_262756_1</name>
</gene>
<name>A0A4Y2PVT5_ARAVE</name>
<proteinExistence type="predicted"/>
<feature type="chain" id="PRO_5021491608" evidence="1">
    <location>
        <begin position="20"/>
        <end position="152"/>
    </location>
</feature>
<dbReference type="AlphaFoldDB" id="A0A4Y2PVT5"/>
<comment type="caution">
    <text evidence="2">The sequence shown here is derived from an EMBL/GenBank/DDBJ whole genome shotgun (WGS) entry which is preliminary data.</text>
</comment>
<evidence type="ECO:0000256" key="1">
    <source>
        <dbReference type="SAM" id="SignalP"/>
    </source>
</evidence>
<organism evidence="2 3">
    <name type="scientific">Araneus ventricosus</name>
    <name type="common">Orbweaver spider</name>
    <name type="synonym">Epeira ventricosa</name>
    <dbReference type="NCBI Taxonomy" id="182803"/>
    <lineage>
        <taxon>Eukaryota</taxon>
        <taxon>Metazoa</taxon>
        <taxon>Ecdysozoa</taxon>
        <taxon>Arthropoda</taxon>
        <taxon>Chelicerata</taxon>
        <taxon>Arachnida</taxon>
        <taxon>Araneae</taxon>
        <taxon>Araneomorphae</taxon>
        <taxon>Entelegynae</taxon>
        <taxon>Araneoidea</taxon>
        <taxon>Araneidae</taxon>
        <taxon>Araneus</taxon>
    </lineage>
</organism>
<evidence type="ECO:0000313" key="2">
    <source>
        <dbReference type="EMBL" id="GBN54236.1"/>
    </source>
</evidence>
<accession>A0A4Y2PVT5</accession>